<evidence type="ECO:0000313" key="1">
    <source>
        <dbReference type="EMBL" id="QJA53856.1"/>
    </source>
</evidence>
<dbReference type="EMBL" id="MT144457">
    <property type="protein sequence ID" value="QJA53856.1"/>
    <property type="molecule type" value="Genomic_DNA"/>
</dbReference>
<dbReference type="AlphaFoldDB" id="A0A6H2A0Y8"/>
<proteinExistence type="predicted"/>
<protein>
    <submittedName>
        <fullName evidence="1">Uncharacterized protein</fullName>
    </submittedName>
</protein>
<reference evidence="1" key="1">
    <citation type="submission" date="2020-03" db="EMBL/GenBank/DDBJ databases">
        <title>The deep terrestrial virosphere.</title>
        <authorList>
            <person name="Holmfeldt K."/>
            <person name="Nilsson E."/>
            <person name="Simone D."/>
            <person name="Lopez-Fernandez M."/>
            <person name="Wu X."/>
            <person name="de Brujin I."/>
            <person name="Lundin D."/>
            <person name="Andersson A."/>
            <person name="Bertilsson S."/>
            <person name="Dopson M."/>
        </authorList>
    </citation>
    <scope>NUCLEOTIDE SEQUENCE</scope>
    <source>
        <strain evidence="1">TM448A04093</strain>
    </source>
</reference>
<name>A0A6H2A0Y8_9ZZZZ</name>
<gene>
    <name evidence="1" type="ORF">TM448A04093_0003</name>
</gene>
<accession>A0A6H2A0Y8</accession>
<organism evidence="1">
    <name type="scientific">viral metagenome</name>
    <dbReference type="NCBI Taxonomy" id="1070528"/>
    <lineage>
        <taxon>unclassified sequences</taxon>
        <taxon>metagenomes</taxon>
        <taxon>organismal metagenomes</taxon>
    </lineage>
</organism>
<sequence>MKLEKAIEILTFWHDNASPTLKGDYKDALNLGIEALKLVKEGREKGTIIPTYLLPGETI</sequence>